<gene>
    <name evidence="1" type="ORF">AVDCRST_MAG92-3622</name>
</gene>
<accession>A0A6J4JMM7</accession>
<evidence type="ECO:0000313" key="1">
    <source>
        <dbReference type="EMBL" id="CAA9282635.1"/>
    </source>
</evidence>
<dbReference type="AlphaFoldDB" id="A0A6J4JMM7"/>
<dbReference type="EMBL" id="CADCTM010000620">
    <property type="protein sequence ID" value="CAA9282635.1"/>
    <property type="molecule type" value="Genomic_DNA"/>
</dbReference>
<organism evidence="1">
    <name type="scientific">uncultured Coleofasciculus sp</name>
    <dbReference type="NCBI Taxonomy" id="1267456"/>
    <lineage>
        <taxon>Bacteria</taxon>
        <taxon>Bacillati</taxon>
        <taxon>Cyanobacteriota</taxon>
        <taxon>Cyanophyceae</taxon>
        <taxon>Coleofasciculales</taxon>
        <taxon>Coleofasciculaceae</taxon>
        <taxon>Coleofasciculus</taxon>
        <taxon>environmental samples</taxon>
    </lineage>
</organism>
<reference evidence="1" key="1">
    <citation type="submission" date="2020-02" db="EMBL/GenBank/DDBJ databases">
        <authorList>
            <person name="Meier V. D."/>
        </authorList>
    </citation>
    <scope>NUCLEOTIDE SEQUENCE</scope>
    <source>
        <strain evidence="1">AVDCRST_MAG92</strain>
    </source>
</reference>
<name>A0A6J4JMM7_9CYAN</name>
<sequence length="59" mass="6261">MDVNVAKAVDSFMPVVLTAPGAAGAKAFVKLTEECLMKLEASKALYQSGNTKMNLTNLE</sequence>
<proteinExistence type="predicted"/>
<protein>
    <submittedName>
        <fullName evidence="1">ParA-like protein</fullName>
    </submittedName>
</protein>